<organism evidence="12 13">
    <name type="scientific">Azospirillum picis</name>
    <dbReference type="NCBI Taxonomy" id="488438"/>
    <lineage>
        <taxon>Bacteria</taxon>
        <taxon>Pseudomonadati</taxon>
        <taxon>Pseudomonadota</taxon>
        <taxon>Alphaproteobacteria</taxon>
        <taxon>Rhodospirillales</taxon>
        <taxon>Azospirillaceae</taxon>
        <taxon>Azospirillum</taxon>
    </lineage>
</organism>
<feature type="region of interest" description="Disordered" evidence="9">
    <location>
        <begin position="1"/>
        <end position="24"/>
    </location>
</feature>
<dbReference type="InterPro" id="IPR002898">
    <property type="entry name" value="MotA_ExbB_proton_chnl"/>
</dbReference>
<feature type="transmembrane region" description="Helical" evidence="10">
    <location>
        <begin position="205"/>
        <end position="222"/>
    </location>
</feature>
<dbReference type="Proteomes" id="UP001244552">
    <property type="component" value="Unassembled WGS sequence"/>
</dbReference>
<dbReference type="InterPro" id="IPR047055">
    <property type="entry name" value="MotA-like"/>
</dbReference>
<keyword evidence="7 10" id="KW-1133">Transmembrane helix</keyword>
<dbReference type="PANTHER" id="PTHR30433">
    <property type="entry name" value="CHEMOTAXIS PROTEIN MOTA"/>
    <property type="match status" value="1"/>
</dbReference>
<sequence length="316" mass="32196">MAVPSDSATPGRAKAAGRGGQAAPAPASMAAPAAAPMAAPAAAPGRSVRLRGGLDLATLVGLAAAAAVIVLAITTGGNLRAFLDPPSLLIVLGGTLAVTTASFSLGDVAVAWRNAAAVLVHQTLDPKGVARQVLLLAEAARRAGPETLRNLLPELRGEPFLHRSVSLITEGLPPDAIERMLTGEVEATAGGHGRSAGVLRRASEVAPAMGLIGTLVGLVQMLGNLSDPSAIGPAMALALLTTFYGAVLGNVVLAPLAAKVERSAEEDALVKTLYTIGAVSIARQENPRRLEMLLNAVLPPEKRIQYFDREAPRVGA</sequence>
<comment type="similarity">
    <text evidence="2">Belongs to the MotA family.</text>
</comment>
<evidence type="ECO:0000256" key="6">
    <source>
        <dbReference type="ARBA" id="ARBA00022779"/>
    </source>
</evidence>
<feature type="compositionally biased region" description="Low complexity" evidence="9">
    <location>
        <begin position="8"/>
        <end position="24"/>
    </location>
</feature>
<evidence type="ECO:0000256" key="10">
    <source>
        <dbReference type="SAM" id="Phobius"/>
    </source>
</evidence>
<evidence type="ECO:0000256" key="5">
    <source>
        <dbReference type="ARBA" id="ARBA00022692"/>
    </source>
</evidence>
<evidence type="ECO:0000256" key="3">
    <source>
        <dbReference type="ARBA" id="ARBA00022448"/>
    </source>
</evidence>
<evidence type="ECO:0000313" key="13">
    <source>
        <dbReference type="Proteomes" id="UP001244552"/>
    </source>
</evidence>
<evidence type="ECO:0000313" key="12">
    <source>
        <dbReference type="EMBL" id="MDQ0532847.1"/>
    </source>
</evidence>
<evidence type="ECO:0000256" key="7">
    <source>
        <dbReference type="ARBA" id="ARBA00022989"/>
    </source>
</evidence>
<evidence type="ECO:0000256" key="9">
    <source>
        <dbReference type="SAM" id="MobiDB-lite"/>
    </source>
</evidence>
<gene>
    <name evidence="12" type="ORF">QO018_001694</name>
</gene>
<feature type="transmembrane region" description="Helical" evidence="10">
    <location>
        <begin position="56"/>
        <end position="76"/>
    </location>
</feature>
<comment type="caution">
    <text evidence="12">The sequence shown here is derived from an EMBL/GenBank/DDBJ whole genome shotgun (WGS) entry which is preliminary data.</text>
</comment>
<keyword evidence="6" id="KW-0283">Flagellar rotation</keyword>
<keyword evidence="4" id="KW-1003">Cell membrane</keyword>
<keyword evidence="5 10" id="KW-0812">Transmembrane</keyword>
<proteinExistence type="inferred from homology"/>
<accession>A0ABU0MHD3</accession>
<comment type="subcellular location">
    <subcellularLocation>
        <location evidence="1">Cell membrane</location>
        <topology evidence="1">Multi-pass membrane protein</topology>
    </subcellularLocation>
</comment>
<keyword evidence="8 10" id="KW-0472">Membrane</keyword>
<keyword evidence="3" id="KW-0813">Transport</keyword>
<protein>
    <submittedName>
        <fullName evidence="12">Chemotaxis protein MotA</fullName>
    </submittedName>
</protein>
<name>A0ABU0MHD3_9PROT</name>
<dbReference type="PROSITE" id="PS01307">
    <property type="entry name" value="MOTA"/>
    <property type="match status" value="1"/>
</dbReference>
<feature type="transmembrane region" description="Helical" evidence="10">
    <location>
        <begin position="88"/>
        <end position="112"/>
    </location>
</feature>
<dbReference type="EMBL" id="JAUSVU010000004">
    <property type="protein sequence ID" value="MDQ0532847.1"/>
    <property type="molecule type" value="Genomic_DNA"/>
</dbReference>
<feature type="transmembrane region" description="Helical" evidence="10">
    <location>
        <begin position="234"/>
        <end position="253"/>
    </location>
</feature>
<dbReference type="InterPro" id="IPR000540">
    <property type="entry name" value="Flag_MotA_CS"/>
</dbReference>
<keyword evidence="13" id="KW-1185">Reference proteome</keyword>
<evidence type="ECO:0000256" key="8">
    <source>
        <dbReference type="ARBA" id="ARBA00023136"/>
    </source>
</evidence>
<evidence type="ECO:0000259" key="11">
    <source>
        <dbReference type="Pfam" id="PF01618"/>
    </source>
</evidence>
<reference evidence="12 13" key="1">
    <citation type="submission" date="2023-07" db="EMBL/GenBank/DDBJ databases">
        <title>Genomic Encyclopedia of Type Strains, Phase IV (KMG-IV): sequencing the most valuable type-strain genomes for metagenomic binning, comparative biology and taxonomic classification.</title>
        <authorList>
            <person name="Goeker M."/>
        </authorList>
    </citation>
    <scope>NUCLEOTIDE SEQUENCE [LARGE SCALE GENOMIC DNA]</scope>
    <source>
        <strain evidence="12 13">DSM 19922</strain>
    </source>
</reference>
<evidence type="ECO:0000256" key="2">
    <source>
        <dbReference type="ARBA" id="ARBA00008038"/>
    </source>
</evidence>
<dbReference type="Pfam" id="PF01618">
    <property type="entry name" value="MotA_ExbB"/>
    <property type="match status" value="1"/>
</dbReference>
<dbReference type="PANTHER" id="PTHR30433:SF2">
    <property type="entry name" value="MOTILITY PROTEIN A"/>
    <property type="match status" value="1"/>
</dbReference>
<dbReference type="RefSeq" id="WP_209980388.1">
    <property type="nucleotide sequence ID" value="NZ_JAGINO010000004.1"/>
</dbReference>
<evidence type="ECO:0000256" key="1">
    <source>
        <dbReference type="ARBA" id="ARBA00004651"/>
    </source>
</evidence>
<evidence type="ECO:0000256" key="4">
    <source>
        <dbReference type="ARBA" id="ARBA00022475"/>
    </source>
</evidence>
<feature type="domain" description="MotA/TolQ/ExbB proton channel" evidence="11">
    <location>
        <begin position="158"/>
        <end position="266"/>
    </location>
</feature>